<dbReference type="GeneID" id="30965037"/>
<dbReference type="Gene3D" id="2.60.40.640">
    <property type="match status" value="1"/>
</dbReference>
<sequence>MRVKKPSFANVSIELDDPIFRYSNNVLSEGRIYTNLEPITGQVNLKLKTRMTINSMSIKLIGMSKISMRKKKDHYQPKMLSVKFLEINKQLSRIQKKVKSGNHIYKFKFDPISYNYDPYDPQQSPNEDAHENESGDELKIDVHGQNSYDFFHSRINSFEYKIYRYDELLDTDIVKVYNSLPLTTAKTYLSNSFGDATLEVYYYLQLTIIRSFYHSNINTSKTFSYLPINKNPLTRLGLRRYRSIFFDDDLIDMNIPDSPSRFRKEDPPISQHRTVNNIYTLPPIVPRTISPITLNNPINIINEVDPLDSTDLVNNPIVGDLSNTLSVKIKNSSEKYFRTNFYLRFNHDPIMIIGETLPFALYFTFRDPPDYYTDQGVHKLLIDELTLDLISCTYLKADDDTTSSFRELIHLIQPEDNQNREPILMNMEDAIRNPIDDLFRLLVPIETYREYVLPKEIPPTFCLRNLCRKYEIKLTARICHYVENNNDPNDFANIRCASTVHLLNDHSSYVSASVSNDVERMMLDPEAYMENHRSRR</sequence>
<dbReference type="EMBL" id="KV454475">
    <property type="protein sequence ID" value="ODV63410.1"/>
    <property type="molecule type" value="Genomic_DNA"/>
</dbReference>
<gene>
    <name evidence="1" type="ORF">ASCRUDRAFT_67517</name>
</gene>
<reference evidence="2" key="1">
    <citation type="submission" date="2016-05" db="EMBL/GenBank/DDBJ databases">
        <title>Comparative genomics of biotechnologically important yeasts.</title>
        <authorList>
            <consortium name="DOE Joint Genome Institute"/>
            <person name="Riley R."/>
            <person name="Haridas S."/>
            <person name="Wolfe K.H."/>
            <person name="Lopes M.R."/>
            <person name="Hittinger C.T."/>
            <person name="Goker M."/>
            <person name="Salamov A."/>
            <person name="Wisecaver J."/>
            <person name="Long T.M."/>
            <person name="Aerts A.L."/>
            <person name="Barry K."/>
            <person name="Choi C."/>
            <person name="Clum A."/>
            <person name="Coughlan A.Y."/>
            <person name="Deshpande S."/>
            <person name="Douglass A.P."/>
            <person name="Hanson S.J."/>
            <person name="Klenk H.-P."/>
            <person name="Labutti K."/>
            <person name="Lapidus A."/>
            <person name="Lindquist E."/>
            <person name="Lipzen A."/>
            <person name="Meier-Kolthoff J.P."/>
            <person name="Ohm R.A."/>
            <person name="Otillar R.P."/>
            <person name="Pangilinan J."/>
            <person name="Peng Y."/>
            <person name="Rokas A."/>
            <person name="Rosa C.A."/>
            <person name="Scheuner C."/>
            <person name="Sibirny A.A."/>
            <person name="Slot J.C."/>
            <person name="Stielow J.B."/>
            <person name="Sun H."/>
            <person name="Kurtzman C.P."/>
            <person name="Blackwell M."/>
            <person name="Grigoriev I.V."/>
            <person name="Jeffries T.W."/>
        </authorList>
    </citation>
    <scope>NUCLEOTIDE SEQUENCE [LARGE SCALE GENOMIC DNA]</scope>
    <source>
        <strain evidence="2">DSM 1968</strain>
    </source>
</reference>
<evidence type="ECO:0000313" key="2">
    <source>
        <dbReference type="Proteomes" id="UP000095038"/>
    </source>
</evidence>
<proteinExistence type="predicted"/>
<protein>
    <recommendedName>
        <fullName evidence="3">Arrestin-like N-terminal domain-containing protein</fullName>
    </recommendedName>
</protein>
<evidence type="ECO:0008006" key="3">
    <source>
        <dbReference type="Google" id="ProtNLM"/>
    </source>
</evidence>
<organism evidence="1 2">
    <name type="scientific">Ascoidea rubescens DSM 1968</name>
    <dbReference type="NCBI Taxonomy" id="1344418"/>
    <lineage>
        <taxon>Eukaryota</taxon>
        <taxon>Fungi</taxon>
        <taxon>Dikarya</taxon>
        <taxon>Ascomycota</taxon>
        <taxon>Saccharomycotina</taxon>
        <taxon>Saccharomycetes</taxon>
        <taxon>Ascoideaceae</taxon>
        <taxon>Ascoidea</taxon>
    </lineage>
</organism>
<name>A0A1D2VP75_9ASCO</name>
<evidence type="ECO:0000313" key="1">
    <source>
        <dbReference type="EMBL" id="ODV63410.1"/>
    </source>
</evidence>
<accession>A0A1D2VP75</accession>
<keyword evidence="2" id="KW-1185">Reference proteome</keyword>
<dbReference type="InterPro" id="IPR014752">
    <property type="entry name" value="Arrestin-like_C"/>
</dbReference>
<dbReference type="RefSeq" id="XP_020049717.1">
    <property type="nucleotide sequence ID" value="XM_020191401.1"/>
</dbReference>
<dbReference type="AlphaFoldDB" id="A0A1D2VP75"/>
<dbReference type="InParanoid" id="A0A1D2VP75"/>
<dbReference type="Proteomes" id="UP000095038">
    <property type="component" value="Unassembled WGS sequence"/>
</dbReference>